<organism evidence="4">
    <name type="scientific">viral metagenome</name>
    <dbReference type="NCBI Taxonomy" id="1070528"/>
    <lineage>
        <taxon>unclassified sequences</taxon>
        <taxon>metagenomes</taxon>
        <taxon>organismal metagenomes</taxon>
    </lineage>
</organism>
<reference evidence="4" key="1">
    <citation type="journal article" date="2020" name="Nature">
        <title>Giant virus diversity and host interactions through global metagenomics.</title>
        <authorList>
            <person name="Schulz F."/>
            <person name="Roux S."/>
            <person name="Paez-Espino D."/>
            <person name="Jungbluth S."/>
            <person name="Walsh D.A."/>
            <person name="Denef V.J."/>
            <person name="McMahon K.D."/>
            <person name="Konstantinidis K.T."/>
            <person name="Eloe-Fadrosh E.A."/>
            <person name="Kyrpides N.C."/>
            <person name="Woyke T."/>
        </authorList>
    </citation>
    <scope>NUCLEOTIDE SEQUENCE</scope>
    <source>
        <strain evidence="4">GVMAG-M-3300025699-48</strain>
    </source>
</reference>
<dbReference type="InterPro" id="IPR038718">
    <property type="entry name" value="SNF2-like_sf"/>
</dbReference>
<dbReference type="SUPFAM" id="SSF52540">
    <property type="entry name" value="P-loop containing nucleoside triphosphate hydrolases"/>
    <property type="match status" value="2"/>
</dbReference>
<protein>
    <recommendedName>
        <fullName evidence="3">Helicase ATP-binding domain-containing protein</fullName>
    </recommendedName>
</protein>
<sequence>MSKKTHKNRETSPANKTRRKLNIKEPTTIINSITDSISSINPFNNNKEENTNVPVEQQNIITCNDRRCPNGYRCNIDKICYKLKSLDLEFNRQTLSLIVDGNRGKTYDIDFLNTNFERISTLKNGRIDGKQITGKKLQEIVADLKKNITKNTKNTYYGTLNDEMIIQIIYLENMQENIGNTDNDNKLESIPQLSVTPIDDKSSISEDDTERDNTEPDTNVDEKTESINKEDTEEEEIIDNYELPDMDLKLTTNEENIQNKVGIIGNDIDSKKYNRMLQEKELLERDNIKLEDTYDFLYPELDDPNFNSKIAKRKEFNDTQYDGTIYNIKEHASKMCNAEFELLPHQVFVKNFLSFQTPYNSLLLYHGLGTGKTCSSIGVAEEMRNYMKQTGISQRIMIIASPNVQNNFRLQLFDESKLILEGGIWNLNTCIGNTLLQEINPTQLQDIPKEKIVSQINALINQYYVFMGYGELANFIKRKIYIDKSTGLDNKQQKQQEIIKIQEIFNNRLVIIDEVHNIRIMQDNKESKKTATLLMHVCKYAENMRLLLLSATPMFNNHREIIWITNLLNMVDKRSMIQESDVFDKEGNFIEAKTTEDGKKIEGGEELLRRKLTGYISYVRGENPYTFPYRIYPNDFAPGKMIQYDSYPSMQMNNKLIENKPSKIPLYMNVFGDYQKKAYDFILKNLLKKSFSTVNVLGKERNMPTFENMESFGYTHLREPLLSLNIIYPNSNFDAKSTETSEEESSETSEEESSETTEEESSETPTEEEPIEELSPAEKEFEQTETPTEEEPIEELSPTEKEFEQTGGADENTYKHDDNLENENIISNMIGKAGLSNVVSYKQVTSPHELRYNFNYKPEIQGEYGNIFNQENIKKYSGKMHNISTIIKDSKGIIMIYSQYLDGGVVPMALVLEEMGFTRYGSAKYTESLFETAPTAPIDVNTFTKQEDMEDSNSFKPAKYVMITGDKSFSPNNLEDLKYVTNIDNKNGENVKVILITKAAAEGLDFKYIRQLHVLEPWYNMNRPEQIIGRTVRNLSHCALPFEERNVEIYLHATQSTTDNETADLYIYRYAENKAMEIGKITRILKEIAIDCILNYGQTSFTIDKLNAIAENQDIKLQLSSNQEIDYKIGDKEGSSLCDYMNCDFVCSPNTKINDEDINQNTYGEHYVKMNYSSITKRIRDLFKEQIFYKREPLINAIQIMKKYPIEQIDYVLSRFVENKNNFVVDKYGRNGYLINTDDNYGFQPVEISDEQSSIYERTVPINYKPNDLSMELPIEKEKFTKPEGKVLNVVLKSSLKHDKLEKTYDVLLNKLKTELDKINVEKENHAKNIIMETAESDWYKHLGYAYMELENNINIPVENIQKYAIYHWLDSIQLDDKLVILHHLYKVEPYTSGSPIEHIIKTYFDEKILTYNNEKAIALSGDNHIELYIQIKETRLWKKGSLSIVRTFADLLRNKHYVEKSKIQPFVGFMHLFKNNEIVFKLKEIVKKNANNKNIVINKGFKCCVSGKKDIIKFLNNKVLANNPYPRRQDKGSIMKYDVNVNAKNIMRIGLCVITEMIMRYYNECPLTKNEKVWFFDPEETLANDLIKI</sequence>
<dbReference type="PROSITE" id="PS51192">
    <property type="entry name" value="HELICASE_ATP_BIND_1"/>
    <property type="match status" value="1"/>
</dbReference>
<dbReference type="InterPro" id="IPR027417">
    <property type="entry name" value="P-loop_NTPase"/>
</dbReference>
<dbReference type="GO" id="GO:0005524">
    <property type="term" value="F:ATP binding"/>
    <property type="evidence" value="ECO:0007669"/>
    <property type="project" value="InterPro"/>
</dbReference>
<feature type="region of interest" description="Disordered" evidence="2">
    <location>
        <begin position="1"/>
        <end position="23"/>
    </location>
</feature>
<dbReference type="InterPro" id="IPR000330">
    <property type="entry name" value="SNF2_N"/>
</dbReference>
<dbReference type="EMBL" id="MN740306">
    <property type="protein sequence ID" value="QHT99227.1"/>
    <property type="molecule type" value="Genomic_DNA"/>
</dbReference>
<dbReference type="Pfam" id="PF00271">
    <property type="entry name" value="Helicase_C"/>
    <property type="match status" value="1"/>
</dbReference>
<evidence type="ECO:0000256" key="2">
    <source>
        <dbReference type="SAM" id="MobiDB-lite"/>
    </source>
</evidence>
<dbReference type="InterPro" id="IPR014001">
    <property type="entry name" value="Helicase_ATP-bd"/>
</dbReference>
<proteinExistence type="predicted"/>
<accession>A0A6C0J5K1</accession>
<feature type="compositionally biased region" description="Basic and acidic residues" evidence="2">
    <location>
        <begin position="220"/>
        <end position="230"/>
    </location>
</feature>
<evidence type="ECO:0000259" key="3">
    <source>
        <dbReference type="PROSITE" id="PS51192"/>
    </source>
</evidence>
<feature type="region of interest" description="Disordered" evidence="2">
    <location>
        <begin position="182"/>
        <end position="236"/>
    </location>
</feature>
<feature type="coiled-coil region" evidence="1">
    <location>
        <begin position="1298"/>
        <end position="1329"/>
    </location>
</feature>
<dbReference type="Gene3D" id="3.40.50.300">
    <property type="entry name" value="P-loop containing nucleotide triphosphate hydrolases"/>
    <property type="match status" value="1"/>
</dbReference>
<name>A0A6C0J5K1_9ZZZZ</name>
<dbReference type="Pfam" id="PF00176">
    <property type="entry name" value="SNF2-rel_dom"/>
    <property type="match status" value="1"/>
</dbReference>
<keyword evidence="1" id="KW-0175">Coiled coil</keyword>
<feature type="compositionally biased region" description="Acidic residues" evidence="2">
    <location>
        <begin position="740"/>
        <end position="772"/>
    </location>
</feature>
<feature type="region of interest" description="Disordered" evidence="2">
    <location>
        <begin position="734"/>
        <end position="817"/>
    </location>
</feature>
<evidence type="ECO:0000313" key="4">
    <source>
        <dbReference type="EMBL" id="QHT99227.1"/>
    </source>
</evidence>
<dbReference type="Gene3D" id="3.40.50.10810">
    <property type="entry name" value="Tandem AAA-ATPase domain"/>
    <property type="match status" value="1"/>
</dbReference>
<feature type="domain" description="Helicase ATP-binding" evidence="3">
    <location>
        <begin position="465"/>
        <end position="571"/>
    </location>
</feature>
<dbReference type="InterPro" id="IPR001650">
    <property type="entry name" value="Helicase_C-like"/>
</dbReference>
<evidence type="ECO:0000256" key="1">
    <source>
        <dbReference type="SAM" id="Coils"/>
    </source>
</evidence>